<sequence length="313" mass="35245">MRIFYASDIHGSEPCFKKFINAATSYEADVLILGGDLAGKALVPIIDIGGGSYRASFMGKEYILRHEVEIQKFENNARMIGFYPRRMNSEEASRIKIEPDALDNAFESAIRLSLREWLKFAEQRLPKDVECYVMPGNDDTPVVEEVLNGSPRLLNTEGRKVILRNTYEMISFGQSNPTPFGSPREMEEAELAEELEALAAQLENATSSILNIHCPPYGTSLDYAPQVDEQLNLKTRWGRPCMIHVGSKAVLNVIKKYDPLLTFHGHCHESRGRDQIGRTISFNPGSEYINGILRGVIVDIVKKNKIRYQFVSA</sequence>
<protein>
    <submittedName>
        <fullName evidence="1">Metallophosphoesterase</fullName>
    </submittedName>
</protein>
<name>A0A3A4NEF0_ABYX5</name>
<dbReference type="Proteomes" id="UP000265882">
    <property type="component" value="Unassembled WGS sequence"/>
</dbReference>
<accession>A0A3A4NEF0</accession>
<dbReference type="SUPFAM" id="SSF56300">
    <property type="entry name" value="Metallo-dependent phosphatases"/>
    <property type="match status" value="1"/>
</dbReference>
<evidence type="ECO:0000313" key="1">
    <source>
        <dbReference type="EMBL" id="RJP17125.1"/>
    </source>
</evidence>
<organism evidence="1 2">
    <name type="scientific">Abyssobacteria bacterium (strain SURF_5)</name>
    <dbReference type="NCBI Taxonomy" id="2093360"/>
    <lineage>
        <taxon>Bacteria</taxon>
        <taxon>Pseudomonadati</taxon>
        <taxon>Candidatus Hydrogenedentota</taxon>
        <taxon>Candidatus Abyssobacteria</taxon>
    </lineage>
</organism>
<dbReference type="Gene3D" id="3.60.21.10">
    <property type="match status" value="1"/>
</dbReference>
<dbReference type="AlphaFoldDB" id="A0A3A4NEF0"/>
<dbReference type="PANTHER" id="PTHR37523:SF1">
    <property type="entry name" value="CALCINEURIN-LIKE PHOSPHOESTERASE DOMAIN-CONTAINING PROTEIN"/>
    <property type="match status" value="1"/>
</dbReference>
<evidence type="ECO:0000313" key="2">
    <source>
        <dbReference type="Proteomes" id="UP000265882"/>
    </source>
</evidence>
<reference evidence="1 2" key="1">
    <citation type="journal article" date="2017" name="ISME J.">
        <title>Energy and carbon metabolisms in a deep terrestrial subsurface fluid microbial community.</title>
        <authorList>
            <person name="Momper L."/>
            <person name="Jungbluth S.P."/>
            <person name="Lee M.D."/>
            <person name="Amend J.P."/>
        </authorList>
    </citation>
    <scope>NUCLEOTIDE SEQUENCE [LARGE SCALE GENOMIC DNA]</scope>
    <source>
        <strain evidence="1">SURF_5</strain>
    </source>
</reference>
<gene>
    <name evidence="1" type="ORF">C4520_17545</name>
</gene>
<dbReference type="PANTHER" id="PTHR37523">
    <property type="entry name" value="METALLOPHOSPHOESTERASE"/>
    <property type="match status" value="1"/>
</dbReference>
<dbReference type="EMBL" id="QZKU01000120">
    <property type="protein sequence ID" value="RJP17125.1"/>
    <property type="molecule type" value="Genomic_DNA"/>
</dbReference>
<dbReference type="InterPro" id="IPR029052">
    <property type="entry name" value="Metallo-depent_PP-like"/>
</dbReference>
<proteinExistence type="predicted"/>
<comment type="caution">
    <text evidence="1">The sequence shown here is derived from an EMBL/GenBank/DDBJ whole genome shotgun (WGS) entry which is preliminary data.</text>
</comment>